<protein>
    <submittedName>
        <fullName evidence="2">Uncharacterized protein</fullName>
    </submittedName>
</protein>
<feature type="transmembrane region" description="Helical" evidence="1">
    <location>
        <begin position="52"/>
        <end position="70"/>
    </location>
</feature>
<accession>A0A9Q0L2F6</accession>
<dbReference type="AlphaFoldDB" id="A0A9Q0L2F6"/>
<keyword evidence="1" id="KW-1133">Transmembrane helix</keyword>
<evidence type="ECO:0000313" key="2">
    <source>
        <dbReference type="EMBL" id="KAJ4981139.1"/>
    </source>
</evidence>
<evidence type="ECO:0000256" key="1">
    <source>
        <dbReference type="SAM" id="Phobius"/>
    </source>
</evidence>
<dbReference type="Proteomes" id="UP001141806">
    <property type="component" value="Unassembled WGS sequence"/>
</dbReference>
<reference evidence="2" key="1">
    <citation type="journal article" date="2023" name="Plant J.">
        <title>The genome of the king protea, Protea cynaroides.</title>
        <authorList>
            <person name="Chang J."/>
            <person name="Duong T.A."/>
            <person name="Schoeman C."/>
            <person name="Ma X."/>
            <person name="Roodt D."/>
            <person name="Barker N."/>
            <person name="Li Z."/>
            <person name="Van de Peer Y."/>
            <person name="Mizrachi E."/>
        </authorList>
    </citation>
    <scope>NUCLEOTIDE SEQUENCE</scope>
    <source>
        <tissue evidence="2">Young leaves</tissue>
    </source>
</reference>
<name>A0A9Q0L2F6_9MAGN</name>
<comment type="caution">
    <text evidence="2">The sequence shown here is derived from an EMBL/GenBank/DDBJ whole genome shotgun (WGS) entry which is preliminary data.</text>
</comment>
<evidence type="ECO:0000313" key="3">
    <source>
        <dbReference type="Proteomes" id="UP001141806"/>
    </source>
</evidence>
<sequence length="169" mass="19175">MILDNPNIANKSLNIELLQLLSTCSFYYYSLFLINFPFHFITINFTRSLSPCLACFDHVLAAILVAFLFSTDDSFISIYQKIREKRSIWNPEEEQTRVFVSSRSISSTTIRTSPPSMAPSVFSTWLPPALSIKFWIQRSGLKLVVVTSSISAIVPNPKWPSNVVNNEDC</sequence>
<proteinExistence type="predicted"/>
<dbReference type="EMBL" id="JAMYWD010000001">
    <property type="protein sequence ID" value="KAJ4981139.1"/>
    <property type="molecule type" value="Genomic_DNA"/>
</dbReference>
<gene>
    <name evidence="2" type="ORF">NE237_031976</name>
</gene>
<keyword evidence="1" id="KW-0812">Transmembrane</keyword>
<keyword evidence="3" id="KW-1185">Reference proteome</keyword>
<organism evidence="2 3">
    <name type="scientific">Protea cynaroides</name>
    <dbReference type="NCBI Taxonomy" id="273540"/>
    <lineage>
        <taxon>Eukaryota</taxon>
        <taxon>Viridiplantae</taxon>
        <taxon>Streptophyta</taxon>
        <taxon>Embryophyta</taxon>
        <taxon>Tracheophyta</taxon>
        <taxon>Spermatophyta</taxon>
        <taxon>Magnoliopsida</taxon>
        <taxon>Proteales</taxon>
        <taxon>Proteaceae</taxon>
        <taxon>Protea</taxon>
    </lineage>
</organism>
<feature type="transmembrane region" description="Helical" evidence="1">
    <location>
        <begin position="26"/>
        <end position="45"/>
    </location>
</feature>
<keyword evidence="1" id="KW-0472">Membrane</keyword>